<organism evidence="1 2">
    <name type="scientific">Phocaeicola coprophilus</name>
    <dbReference type="NCBI Taxonomy" id="387090"/>
    <lineage>
        <taxon>Bacteria</taxon>
        <taxon>Pseudomonadati</taxon>
        <taxon>Bacteroidota</taxon>
        <taxon>Bacteroidia</taxon>
        <taxon>Bacteroidales</taxon>
        <taxon>Bacteroidaceae</taxon>
        <taxon>Phocaeicola</taxon>
    </lineage>
</organism>
<proteinExistence type="predicted"/>
<gene>
    <name evidence="1" type="ORF">DW921_04900</name>
</gene>
<dbReference type="GeneID" id="78403642"/>
<reference evidence="1 2" key="1">
    <citation type="submission" date="2018-08" db="EMBL/GenBank/DDBJ databases">
        <title>A genome reference for cultivated species of the human gut microbiota.</title>
        <authorList>
            <person name="Zou Y."/>
            <person name="Xue W."/>
            <person name="Luo G."/>
        </authorList>
    </citation>
    <scope>NUCLEOTIDE SEQUENCE [LARGE SCALE GENOMIC DNA]</scope>
    <source>
        <strain evidence="1 2">AM42-38</strain>
    </source>
</reference>
<evidence type="ECO:0000313" key="2">
    <source>
        <dbReference type="Proteomes" id="UP000283855"/>
    </source>
</evidence>
<dbReference type="Pfam" id="PF04977">
    <property type="entry name" value="DivIC"/>
    <property type="match status" value="1"/>
</dbReference>
<name>A0A413T2A5_9BACT</name>
<dbReference type="EMBL" id="QSFT01000007">
    <property type="protein sequence ID" value="RHA77223.1"/>
    <property type="molecule type" value="Genomic_DNA"/>
</dbReference>
<sequence>MSKLLEAWNFIRRYKYAITIGVFLLIIGVLDENSLIRRISHRREIYQLNSEIERYRKQYEEDSRMLKEITSNPKELEKVARERYLMKKSNEDIYVFEEDLK</sequence>
<protein>
    <submittedName>
        <fullName evidence="1">Septum formation initiator family protein</fullName>
    </submittedName>
</protein>
<evidence type="ECO:0000313" key="1">
    <source>
        <dbReference type="EMBL" id="RHA77223.1"/>
    </source>
</evidence>
<dbReference type="InterPro" id="IPR007060">
    <property type="entry name" value="FtsL/DivIC"/>
</dbReference>
<dbReference type="RefSeq" id="WP_008144092.1">
    <property type="nucleotide sequence ID" value="NZ_CABJGD010000007.1"/>
</dbReference>
<comment type="caution">
    <text evidence="1">The sequence shown here is derived from an EMBL/GenBank/DDBJ whole genome shotgun (WGS) entry which is preliminary data.</text>
</comment>
<dbReference type="Proteomes" id="UP000283855">
    <property type="component" value="Unassembled WGS sequence"/>
</dbReference>
<accession>A0A413T2A5</accession>
<dbReference type="AlphaFoldDB" id="A0A413T2A5"/>